<feature type="transmembrane region" description="Helical" evidence="8">
    <location>
        <begin position="333"/>
        <end position="351"/>
    </location>
</feature>
<dbReference type="PANTHER" id="PTHR34975:SF2">
    <property type="entry name" value="SPORE GERMINATION PROTEIN A2"/>
    <property type="match status" value="1"/>
</dbReference>
<dbReference type="RefSeq" id="WP_115481967.1">
    <property type="nucleotide sequence ID" value="NZ_QRCT01000026.1"/>
</dbReference>
<keyword evidence="6 8" id="KW-1133">Transmembrane helix</keyword>
<evidence type="ECO:0000256" key="8">
    <source>
        <dbReference type="SAM" id="Phobius"/>
    </source>
</evidence>
<evidence type="ECO:0000313" key="10">
    <source>
        <dbReference type="Proteomes" id="UP000255036"/>
    </source>
</evidence>
<protein>
    <submittedName>
        <fullName evidence="9">Uncharacterized protein</fullName>
    </submittedName>
</protein>
<dbReference type="PANTHER" id="PTHR34975">
    <property type="entry name" value="SPORE GERMINATION PROTEIN A2"/>
    <property type="match status" value="1"/>
</dbReference>
<organism evidence="9 10">
    <name type="scientific">Anaerosacchariphilus polymeriproducens</name>
    <dbReference type="NCBI Taxonomy" id="1812858"/>
    <lineage>
        <taxon>Bacteria</taxon>
        <taxon>Bacillati</taxon>
        <taxon>Bacillota</taxon>
        <taxon>Clostridia</taxon>
        <taxon>Lachnospirales</taxon>
        <taxon>Lachnospiraceae</taxon>
        <taxon>Anaerosacchariphilus</taxon>
    </lineage>
</organism>
<evidence type="ECO:0000256" key="2">
    <source>
        <dbReference type="ARBA" id="ARBA00007998"/>
    </source>
</evidence>
<dbReference type="Pfam" id="PF03845">
    <property type="entry name" value="Spore_permease"/>
    <property type="match status" value="1"/>
</dbReference>
<feature type="transmembrane region" description="Helical" evidence="8">
    <location>
        <begin position="305"/>
        <end position="321"/>
    </location>
</feature>
<dbReference type="Proteomes" id="UP000255036">
    <property type="component" value="Unassembled WGS sequence"/>
</dbReference>
<dbReference type="GO" id="GO:0009847">
    <property type="term" value="P:spore germination"/>
    <property type="evidence" value="ECO:0007669"/>
    <property type="project" value="InterPro"/>
</dbReference>
<feature type="transmembrane region" description="Helical" evidence="8">
    <location>
        <begin position="147"/>
        <end position="164"/>
    </location>
</feature>
<evidence type="ECO:0000256" key="5">
    <source>
        <dbReference type="ARBA" id="ARBA00022692"/>
    </source>
</evidence>
<comment type="caution">
    <text evidence="9">The sequence shown here is derived from an EMBL/GenBank/DDBJ whole genome shotgun (WGS) entry which is preliminary data.</text>
</comment>
<feature type="transmembrane region" description="Helical" evidence="8">
    <location>
        <begin position="41"/>
        <end position="61"/>
    </location>
</feature>
<evidence type="ECO:0000256" key="7">
    <source>
        <dbReference type="ARBA" id="ARBA00023136"/>
    </source>
</evidence>
<dbReference type="OrthoDB" id="1771654at2"/>
<keyword evidence="4" id="KW-0309">Germination</keyword>
<sequence length="358" mass="40102">MFSNNRKVSNRQITRIIILDFFGVIGLLLPTELSRTAGKDGIIAFILGGSLAALFAVFLSYRMRVLKEAGEESSISSGNKAILIISSIFYLIHFFIIAVFLSCLLTEVVQDMFLLESSRTAIMVLTLLICSYGVKKGIESRGRICEISFYFVMLPLILMIVLAVKDVNMDYLAPLVTVGFNRTVLSVYYVFAGFSSISVLFLMGNFIKDTKTVQKAIIKGVVTVTILNLCLYAIALGFFQEAAMKTQRWPGITLISVLNTPGGFLQRYDAFLVAVFLISILIGLSSCISYGGYLFQKIIGNNSTGWGYLFSIAVFFAGLWIKEYSQLYRMFTFYLWYIGTPIMVVLPLLFWKRRAKNA</sequence>
<reference evidence="9 10" key="1">
    <citation type="submission" date="2018-07" db="EMBL/GenBank/DDBJ databases">
        <title>Anaerosacharophilus polymeroproducens gen. nov. sp. nov., an anaerobic bacterium isolated from salt field.</title>
        <authorList>
            <person name="Kim W."/>
            <person name="Yang S.-H."/>
            <person name="Oh J."/>
            <person name="Lee J.-H."/>
            <person name="Kwon K.K."/>
        </authorList>
    </citation>
    <scope>NUCLEOTIDE SEQUENCE [LARGE SCALE GENOMIC DNA]</scope>
    <source>
        <strain evidence="9 10">MCWD5</strain>
    </source>
</reference>
<dbReference type="Gene3D" id="1.20.1740.10">
    <property type="entry name" value="Amino acid/polyamine transporter I"/>
    <property type="match status" value="1"/>
</dbReference>
<feature type="transmembrane region" description="Helical" evidence="8">
    <location>
        <begin position="184"/>
        <end position="204"/>
    </location>
</feature>
<gene>
    <name evidence="9" type="ORF">DWV06_09595</name>
</gene>
<feature type="transmembrane region" description="Helical" evidence="8">
    <location>
        <begin position="216"/>
        <end position="239"/>
    </location>
</feature>
<keyword evidence="7 8" id="KW-0472">Membrane</keyword>
<name>A0A371AVE8_9FIRM</name>
<evidence type="ECO:0000256" key="3">
    <source>
        <dbReference type="ARBA" id="ARBA00022448"/>
    </source>
</evidence>
<comment type="subcellular location">
    <subcellularLocation>
        <location evidence="1">Membrane</location>
        <topology evidence="1">Multi-pass membrane protein</topology>
    </subcellularLocation>
</comment>
<comment type="similarity">
    <text evidence="2">Belongs to the amino acid-polyamine-organocation (APC) superfamily. Spore germination protein (SGP) (TC 2.A.3.9) family.</text>
</comment>
<keyword evidence="10" id="KW-1185">Reference proteome</keyword>
<evidence type="ECO:0000256" key="1">
    <source>
        <dbReference type="ARBA" id="ARBA00004141"/>
    </source>
</evidence>
<accession>A0A371AVE8</accession>
<evidence type="ECO:0000313" key="9">
    <source>
        <dbReference type="EMBL" id="RDU23450.1"/>
    </source>
</evidence>
<dbReference type="AlphaFoldDB" id="A0A371AVE8"/>
<evidence type="ECO:0000256" key="4">
    <source>
        <dbReference type="ARBA" id="ARBA00022544"/>
    </source>
</evidence>
<proteinExistence type="inferred from homology"/>
<feature type="transmembrane region" description="Helical" evidence="8">
    <location>
        <begin position="12"/>
        <end position="29"/>
    </location>
</feature>
<keyword evidence="5 8" id="KW-0812">Transmembrane</keyword>
<feature type="transmembrane region" description="Helical" evidence="8">
    <location>
        <begin position="270"/>
        <end position="293"/>
    </location>
</feature>
<dbReference type="InterPro" id="IPR004761">
    <property type="entry name" value="Spore_GerAB"/>
</dbReference>
<feature type="transmembrane region" description="Helical" evidence="8">
    <location>
        <begin position="82"/>
        <end position="105"/>
    </location>
</feature>
<evidence type="ECO:0000256" key="6">
    <source>
        <dbReference type="ARBA" id="ARBA00022989"/>
    </source>
</evidence>
<feature type="transmembrane region" description="Helical" evidence="8">
    <location>
        <begin position="117"/>
        <end position="135"/>
    </location>
</feature>
<dbReference type="EMBL" id="QRCT01000026">
    <property type="protein sequence ID" value="RDU23450.1"/>
    <property type="molecule type" value="Genomic_DNA"/>
</dbReference>
<dbReference type="GO" id="GO:0016020">
    <property type="term" value="C:membrane"/>
    <property type="evidence" value="ECO:0007669"/>
    <property type="project" value="UniProtKB-SubCell"/>
</dbReference>
<keyword evidence="3" id="KW-0813">Transport</keyword>